<feature type="transmembrane region" description="Helical" evidence="2">
    <location>
        <begin position="100"/>
        <end position="120"/>
    </location>
</feature>
<feature type="transmembrane region" description="Helical" evidence="2">
    <location>
        <begin position="24"/>
        <end position="45"/>
    </location>
</feature>
<dbReference type="RefSeq" id="WP_137248850.1">
    <property type="nucleotide sequence ID" value="NZ_SZQA01000021.1"/>
</dbReference>
<organism evidence="3 4">
    <name type="scientific">Herbidospora galbida</name>
    <dbReference type="NCBI Taxonomy" id="2575442"/>
    <lineage>
        <taxon>Bacteria</taxon>
        <taxon>Bacillati</taxon>
        <taxon>Actinomycetota</taxon>
        <taxon>Actinomycetes</taxon>
        <taxon>Streptosporangiales</taxon>
        <taxon>Streptosporangiaceae</taxon>
        <taxon>Herbidospora</taxon>
    </lineage>
</organism>
<accession>A0A4U3MCI4</accession>
<feature type="region of interest" description="Disordered" evidence="1">
    <location>
        <begin position="194"/>
        <end position="229"/>
    </location>
</feature>
<gene>
    <name evidence="3" type="ORF">FDA94_21300</name>
</gene>
<protein>
    <recommendedName>
        <fullName evidence="5">Ferric reductase</fullName>
    </recommendedName>
</protein>
<evidence type="ECO:0000313" key="4">
    <source>
        <dbReference type="Proteomes" id="UP000308705"/>
    </source>
</evidence>
<feature type="transmembrane region" description="Helical" evidence="2">
    <location>
        <begin position="140"/>
        <end position="156"/>
    </location>
</feature>
<evidence type="ECO:0000256" key="1">
    <source>
        <dbReference type="SAM" id="MobiDB-lite"/>
    </source>
</evidence>
<evidence type="ECO:0000313" key="3">
    <source>
        <dbReference type="EMBL" id="TKK86370.1"/>
    </source>
</evidence>
<dbReference type="AlphaFoldDB" id="A0A4U3MCI4"/>
<feature type="transmembrane region" description="Helical" evidence="2">
    <location>
        <begin position="162"/>
        <end position="184"/>
    </location>
</feature>
<dbReference type="EMBL" id="SZQA01000021">
    <property type="protein sequence ID" value="TKK86370.1"/>
    <property type="molecule type" value="Genomic_DNA"/>
</dbReference>
<feature type="transmembrane region" description="Helical" evidence="2">
    <location>
        <begin position="66"/>
        <end position="88"/>
    </location>
</feature>
<keyword evidence="2" id="KW-0472">Membrane</keyword>
<evidence type="ECO:0008006" key="5">
    <source>
        <dbReference type="Google" id="ProtNLM"/>
    </source>
</evidence>
<dbReference type="OrthoDB" id="4282511at2"/>
<keyword evidence="2" id="KW-1133">Transmembrane helix</keyword>
<feature type="compositionally biased region" description="Basic and acidic residues" evidence="1">
    <location>
        <begin position="204"/>
        <end position="218"/>
    </location>
</feature>
<comment type="caution">
    <text evidence="3">The sequence shown here is derived from an EMBL/GenBank/DDBJ whole genome shotgun (WGS) entry which is preliminary data.</text>
</comment>
<dbReference type="Proteomes" id="UP000308705">
    <property type="component" value="Unassembled WGS sequence"/>
</dbReference>
<reference evidence="3 4" key="1">
    <citation type="submission" date="2019-04" db="EMBL/GenBank/DDBJ databases">
        <title>Herbidospora sp. NEAU-GS14.nov., a novel actinomycete isolated from soil.</title>
        <authorList>
            <person name="Han L."/>
        </authorList>
    </citation>
    <scope>NUCLEOTIDE SEQUENCE [LARGE SCALE GENOMIC DNA]</scope>
    <source>
        <strain evidence="3 4">NEAU-GS14</strain>
    </source>
</reference>
<proteinExistence type="predicted"/>
<sequence length="229" mass="24802">MAGSLLGARLGLSTQVLLMAQEFLTFYAGVFSLVALTATVGLGLLTSERMILPIKWRVRAQLVHRGAALIGVGFLVVHIGMKIAAGLVPSYGSVIPTTSLAVGAGAVASDLFIVIVATGVMRGRFAMAVHPWIWRGLHDLAYLAWPVSILHGLAAGRTPAPWVAWSYILCIVAVGTALMIRAIVSLRPKTTMRDEMEELPMPQEDAKRKKTREAEREQVAQPQKLRRVV</sequence>
<keyword evidence="2" id="KW-0812">Transmembrane</keyword>
<keyword evidence="4" id="KW-1185">Reference proteome</keyword>
<evidence type="ECO:0000256" key="2">
    <source>
        <dbReference type="SAM" id="Phobius"/>
    </source>
</evidence>
<name>A0A4U3MCI4_9ACTN</name>